<dbReference type="InterPro" id="IPR052021">
    <property type="entry name" value="Type-I_RS_S_subunit"/>
</dbReference>
<dbReference type="OrthoDB" id="9798929at2"/>
<reference evidence="5 6" key="1">
    <citation type="submission" date="2019-03" db="EMBL/GenBank/DDBJ databases">
        <title>Genomic Encyclopedia of Type Strains, Phase III (KMG-III): the genomes of soil and plant-associated and newly described type strains.</title>
        <authorList>
            <person name="Whitman W."/>
        </authorList>
    </citation>
    <scope>NUCLEOTIDE SEQUENCE [LARGE SCALE GENOMIC DNA]</scope>
    <source>
        <strain evidence="5 6">VKM Ac-2575</strain>
    </source>
</reference>
<keyword evidence="2" id="KW-0680">Restriction system</keyword>
<dbReference type="RefSeq" id="WP_133978562.1">
    <property type="nucleotide sequence ID" value="NZ_SOCE01000001.1"/>
</dbReference>
<sequence length="396" mass="43236">MTDWINTTFGALGELFDGPHATPTRRAEGPYFLNIASLKSGRLDLDASDHVSPEDFVKWTRRVTPRAGDLLFSYETRLGEAALMPAGVQACLGRRMALLRPNDDVVDCRFLLYFYLSPTFQRTISTHTIHGATVPRIGLASMPQWTVRIPPLDEQRSIAEVLGALDDKVLCNRRIASSAAALAESMFLEGVAGVTDVATLGDIATIVLGGTPSRSRRDFWEGGTVPWLASGKANEERVLTPSELITKEALENSAAKLMPRGSTILAITGATLGQIARLEIEACGNQSLIGVWNDDAAMNDWLYFAIRREIDQLLKHATGAAQQHVNKGAVEALRIPILSPAETRRWADSIRPLLDMSATADRESAVLVKARDELLPLLMSGKVRVRKAEKVVEGVL</sequence>
<dbReference type="PANTHER" id="PTHR30408:SF12">
    <property type="entry name" value="TYPE I RESTRICTION ENZYME MJAVIII SPECIFICITY SUBUNIT"/>
    <property type="match status" value="1"/>
</dbReference>
<keyword evidence="6" id="KW-1185">Reference proteome</keyword>
<dbReference type="InterPro" id="IPR000055">
    <property type="entry name" value="Restrct_endonuc_typeI_TRD"/>
</dbReference>
<dbReference type="GO" id="GO:0009307">
    <property type="term" value="P:DNA restriction-modification system"/>
    <property type="evidence" value="ECO:0007669"/>
    <property type="project" value="UniProtKB-KW"/>
</dbReference>
<evidence type="ECO:0000256" key="3">
    <source>
        <dbReference type="ARBA" id="ARBA00023125"/>
    </source>
</evidence>
<dbReference type="SUPFAM" id="SSF116734">
    <property type="entry name" value="DNA methylase specificity domain"/>
    <property type="match status" value="2"/>
</dbReference>
<evidence type="ECO:0000256" key="2">
    <source>
        <dbReference type="ARBA" id="ARBA00022747"/>
    </source>
</evidence>
<dbReference type="PROSITE" id="PS00018">
    <property type="entry name" value="EF_HAND_1"/>
    <property type="match status" value="1"/>
</dbReference>
<dbReference type="Proteomes" id="UP000295151">
    <property type="component" value="Unassembled WGS sequence"/>
</dbReference>
<comment type="similarity">
    <text evidence="1">Belongs to the type-I restriction system S methylase family.</text>
</comment>
<evidence type="ECO:0000256" key="1">
    <source>
        <dbReference type="ARBA" id="ARBA00010923"/>
    </source>
</evidence>
<dbReference type="EMBL" id="SOCE01000001">
    <property type="protein sequence ID" value="TDU88818.1"/>
    <property type="molecule type" value="Genomic_DNA"/>
</dbReference>
<dbReference type="PANTHER" id="PTHR30408">
    <property type="entry name" value="TYPE-1 RESTRICTION ENZYME ECOKI SPECIFICITY PROTEIN"/>
    <property type="match status" value="1"/>
</dbReference>
<dbReference type="GO" id="GO:0003677">
    <property type="term" value="F:DNA binding"/>
    <property type="evidence" value="ECO:0007669"/>
    <property type="project" value="UniProtKB-KW"/>
</dbReference>
<accession>A0A4R7TBV2</accession>
<organism evidence="5 6">
    <name type="scientific">Kribbella voronezhensis</name>
    <dbReference type="NCBI Taxonomy" id="2512212"/>
    <lineage>
        <taxon>Bacteria</taxon>
        <taxon>Bacillati</taxon>
        <taxon>Actinomycetota</taxon>
        <taxon>Actinomycetes</taxon>
        <taxon>Propionibacteriales</taxon>
        <taxon>Kribbellaceae</taxon>
        <taxon>Kribbella</taxon>
    </lineage>
</organism>
<name>A0A4R7TBV2_9ACTN</name>
<feature type="domain" description="Type I restriction modification DNA specificity" evidence="4">
    <location>
        <begin position="67"/>
        <end position="169"/>
    </location>
</feature>
<evidence type="ECO:0000313" key="5">
    <source>
        <dbReference type="EMBL" id="TDU88818.1"/>
    </source>
</evidence>
<evidence type="ECO:0000259" key="4">
    <source>
        <dbReference type="Pfam" id="PF01420"/>
    </source>
</evidence>
<dbReference type="AlphaFoldDB" id="A0A4R7TBV2"/>
<dbReference type="InterPro" id="IPR044946">
    <property type="entry name" value="Restrct_endonuc_typeI_TRD_sf"/>
</dbReference>
<comment type="caution">
    <text evidence="5">The sequence shown here is derived from an EMBL/GenBank/DDBJ whole genome shotgun (WGS) entry which is preliminary data.</text>
</comment>
<protein>
    <submittedName>
        <fullName evidence="5">Type I restriction enzyme S subunit</fullName>
    </submittedName>
</protein>
<dbReference type="Gene3D" id="3.90.220.20">
    <property type="entry name" value="DNA methylase specificity domains"/>
    <property type="match status" value="2"/>
</dbReference>
<proteinExistence type="inferred from homology"/>
<dbReference type="InterPro" id="IPR018247">
    <property type="entry name" value="EF_Hand_1_Ca_BS"/>
</dbReference>
<keyword evidence="3" id="KW-0238">DNA-binding</keyword>
<feature type="domain" description="Type I restriction modification DNA specificity" evidence="4">
    <location>
        <begin position="197"/>
        <end position="337"/>
    </location>
</feature>
<gene>
    <name evidence="5" type="ORF">EV138_2368</name>
</gene>
<evidence type="ECO:0000313" key="6">
    <source>
        <dbReference type="Proteomes" id="UP000295151"/>
    </source>
</evidence>
<dbReference type="Pfam" id="PF01420">
    <property type="entry name" value="Methylase_S"/>
    <property type="match status" value="2"/>
</dbReference>